<evidence type="ECO:0000313" key="4">
    <source>
        <dbReference type="Proteomes" id="UP001530377"/>
    </source>
</evidence>
<feature type="compositionally biased region" description="Acidic residues" evidence="1">
    <location>
        <begin position="360"/>
        <end position="369"/>
    </location>
</feature>
<protein>
    <submittedName>
        <fullName evidence="3">Uncharacterized protein</fullName>
    </submittedName>
</protein>
<feature type="transmembrane region" description="Helical" evidence="2">
    <location>
        <begin position="396"/>
        <end position="416"/>
    </location>
</feature>
<sequence length="417" mass="42598">MLPLPSNVLGVMFAFAISGVVFVVSSSIISTTRHDDDPRRHHGRRDLQESIACLASGTSDFYSCCPNYASGYDPSDGVCTLLSCLELGDDLLSLRSICACDAISSGCELVMPYSSVVPELPDMCIAVSSCCANSTTSSSSSSSSAAEGGGNENGAWDECMTNLRDAGNYTLPDFSTLIPGGIPVITADDVASTSTAIPPTGDDVATTTTVVAASAFEPPPSVTCLAAGIISGGGGSDSTFLDCCPGPDPNDGLCTMLWCVDATDPSAVNGGCACDMIESACEQIRGFESMLTNLAEVCDAVADCCMDDGTTDNEKYGTCMKDKGLTFPDLESLVPGGLPEDMVMDDSTMAGTDSTALPGSEEEEEDEEGATTIMTTTTVPPATAETTPATSGGGPIPGYFAIAALAVVLPSLAIVMA</sequence>
<name>A0ABD3RW65_9STRA</name>
<dbReference type="EMBL" id="JALLPB020000147">
    <property type="protein sequence ID" value="KAL3816462.1"/>
    <property type="molecule type" value="Genomic_DNA"/>
</dbReference>
<keyword evidence="2" id="KW-1133">Transmembrane helix</keyword>
<evidence type="ECO:0000256" key="1">
    <source>
        <dbReference type="SAM" id="MobiDB-lite"/>
    </source>
</evidence>
<evidence type="ECO:0000313" key="3">
    <source>
        <dbReference type="EMBL" id="KAL3816462.1"/>
    </source>
</evidence>
<reference evidence="3 4" key="1">
    <citation type="submission" date="2024-10" db="EMBL/GenBank/DDBJ databases">
        <title>Updated reference genomes for cyclostephanoid diatoms.</title>
        <authorList>
            <person name="Roberts W.R."/>
            <person name="Alverson A.J."/>
        </authorList>
    </citation>
    <scope>NUCLEOTIDE SEQUENCE [LARGE SCALE GENOMIC DNA]</scope>
    <source>
        <strain evidence="3 4">AJA228-03</strain>
    </source>
</reference>
<keyword evidence="4" id="KW-1185">Reference proteome</keyword>
<keyword evidence="2" id="KW-0472">Membrane</keyword>
<accession>A0ABD3RW65</accession>
<gene>
    <name evidence="3" type="ORF">ACHAXA_009887</name>
</gene>
<feature type="transmembrane region" description="Helical" evidence="2">
    <location>
        <begin position="7"/>
        <end position="29"/>
    </location>
</feature>
<dbReference type="Proteomes" id="UP001530377">
    <property type="component" value="Unassembled WGS sequence"/>
</dbReference>
<keyword evidence="2" id="KW-0812">Transmembrane</keyword>
<feature type="region of interest" description="Disordered" evidence="1">
    <location>
        <begin position="347"/>
        <end position="372"/>
    </location>
</feature>
<proteinExistence type="predicted"/>
<comment type="caution">
    <text evidence="3">The sequence shown here is derived from an EMBL/GenBank/DDBJ whole genome shotgun (WGS) entry which is preliminary data.</text>
</comment>
<dbReference type="AlphaFoldDB" id="A0ABD3RW65"/>
<evidence type="ECO:0000256" key="2">
    <source>
        <dbReference type="SAM" id="Phobius"/>
    </source>
</evidence>
<organism evidence="3 4">
    <name type="scientific">Cyclostephanos tholiformis</name>
    <dbReference type="NCBI Taxonomy" id="382380"/>
    <lineage>
        <taxon>Eukaryota</taxon>
        <taxon>Sar</taxon>
        <taxon>Stramenopiles</taxon>
        <taxon>Ochrophyta</taxon>
        <taxon>Bacillariophyta</taxon>
        <taxon>Coscinodiscophyceae</taxon>
        <taxon>Thalassiosirophycidae</taxon>
        <taxon>Stephanodiscales</taxon>
        <taxon>Stephanodiscaceae</taxon>
        <taxon>Cyclostephanos</taxon>
    </lineage>
</organism>